<dbReference type="SUPFAM" id="SSF52540">
    <property type="entry name" value="P-loop containing nucleoside triphosphate hydrolases"/>
    <property type="match status" value="1"/>
</dbReference>
<organism evidence="2 3">
    <name type="scientific">Candidatus Merdicola faecigallinarum</name>
    <dbReference type="NCBI Taxonomy" id="2840862"/>
    <lineage>
        <taxon>Bacteria</taxon>
        <taxon>Bacillati</taxon>
        <taxon>Bacillota</taxon>
        <taxon>Clostridia</taxon>
        <taxon>Candidatus Merdicola</taxon>
    </lineage>
</organism>
<proteinExistence type="predicted"/>
<protein>
    <recommendedName>
        <fullName evidence="1">ATP-dependent helicase/deoxyribonuclease subunit B N-terminal domain-containing protein</fullName>
    </recommendedName>
</protein>
<dbReference type="EMBL" id="DVNH01000010">
    <property type="protein sequence ID" value="HIU51197.1"/>
    <property type="molecule type" value="Genomic_DNA"/>
</dbReference>
<reference evidence="2" key="1">
    <citation type="submission" date="2020-10" db="EMBL/GenBank/DDBJ databases">
        <authorList>
            <person name="Gilroy R."/>
        </authorList>
    </citation>
    <scope>NUCLEOTIDE SEQUENCE</scope>
    <source>
        <strain evidence="2">CHK195-15760</strain>
    </source>
</reference>
<feature type="domain" description="ATP-dependent helicase/deoxyribonuclease subunit B N-terminal" evidence="1">
    <location>
        <begin position="5"/>
        <end position="83"/>
    </location>
</feature>
<evidence type="ECO:0000259" key="1">
    <source>
        <dbReference type="Pfam" id="PF21445"/>
    </source>
</evidence>
<evidence type="ECO:0000313" key="2">
    <source>
        <dbReference type="EMBL" id="HIU51197.1"/>
    </source>
</evidence>
<dbReference type="InterPro" id="IPR027417">
    <property type="entry name" value="P-loop_NTPase"/>
</dbReference>
<dbReference type="Proteomes" id="UP000824093">
    <property type="component" value="Unassembled WGS sequence"/>
</dbReference>
<dbReference type="InterPro" id="IPR049035">
    <property type="entry name" value="ADDB_N"/>
</dbReference>
<reference evidence="2" key="2">
    <citation type="journal article" date="2021" name="PeerJ">
        <title>Extensive microbial diversity within the chicken gut microbiome revealed by metagenomics and culture.</title>
        <authorList>
            <person name="Gilroy R."/>
            <person name="Ravi A."/>
            <person name="Getino M."/>
            <person name="Pursley I."/>
            <person name="Horton D.L."/>
            <person name="Alikhan N.F."/>
            <person name="Baker D."/>
            <person name="Gharbi K."/>
            <person name="Hall N."/>
            <person name="Watson M."/>
            <person name="Adriaenssens E.M."/>
            <person name="Foster-Nyarko E."/>
            <person name="Jarju S."/>
            <person name="Secka A."/>
            <person name="Antonio M."/>
            <person name="Oren A."/>
            <person name="Chaudhuri R.R."/>
            <person name="La Ragione R."/>
            <person name="Hildebrand F."/>
            <person name="Pallen M.J."/>
        </authorList>
    </citation>
    <scope>NUCLEOTIDE SEQUENCE</scope>
    <source>
        <strain evidence="2">CHK195-15760</strain>
    </source>
</reference>
<name>A0A9D1M093_9FIRM</name>
<gene>
    <name evidence="2" type="ORF">IAB70_01010</name>
</gene>
<accession>A0A9D1M093</accession>
<evidence type="ECO:0000313" key="3">
    <source>
        <dbReference type="Proteomes" id="UP000824093"/>
    </source>
</evidence>
<comment type="caution">
    <text evidence="2">The sequence shown here is derived from an EMBL/GenBank/DDBJ whole genome shotgun (WGS) entry which is preliminary data.</text>
</comment>
<sequence length="84" mass="9927">MGLRFVYGRAGTGKSDFCFQEIKRNIDNNRIYMITPEQFSFTAEKKLMEVIETEAVFNAEVLTFDRMAYRIMNEVRFGEKNKLK</sequence>
<dbReference type="AlphaFoldDB" id="A0A9D1M093"/>
<dbReference type="Gene3D" id="3.40.50.300">
    <property type="entry name" value="P-loop containing nucleotide triphosphate hydrolases"/>
    <property type="match status" value="1"/>
</dbReference>
<dbReference type="Pfam" id="PF21445">
    <property type="entry name" value="ADDB_N"/>
    <property type="match status" value="1"/>
</dbReference>